<organism evidence="1 2">
    <name type="scientific">Stephania yunnanensis</name>
    <dbReference type="NCBI Taxonomy" id="152371"/>
    <lineage>
        <taxon>Eukaryota</taxon>
        <taxon>Viridiplantae</taxon>
        <taxon>Streptophyta</taxon>
        <taxon>Embryophyta</taxon>
        <taxon>Tracheophyta</taxon>
        <taxon>Spermatophyta</taxon>
        <taxon>Magnoliopsida</taxon>
        <taxon>Ranunculales</taxon>
        <taxon>Menispermaceae</taxon>
        <taxon>Menispermoideae</taxon>
        <taxon>Cissampelideae</taxon>
        <taxon>Stephania</taxon>
    </lineage>
</organism>
<evidence type="ECO:0000313" key="2">
    <source>
        <dbReference type="Proteomes" id="UP001420932"/>
    </source>
</evidence>
<comment type="caution">
    <text evidence="1">The sequence shown here is derived from an EMBL/GenBank/DDBJ whole genome shotgun (WGS) entry which is preliminary data.</text>
</comment>
<evidence type="ECO:0000313" key="1">
    <source>
        <dbReference type="EMBL" id="KAK9143275.1"/>
    </source>
</evidence>
<keyword evidence="2" id="KW-1185">Reference proteome</keyword>
<dbReference type="AlphaFoldDB" id="A0AAP0PJ62"/>
<accession>A0AAP0PJ62</accession>
<reference evidence="1 2" key="1">
    <citation type="submission" date="2024-01" db="EMBL/GenBank/DDBJ databases">
        <title>Genome assemblies of Stephania.</title>
        <authorList>
            <person name="Yang L."/>
        </authorList>
    </citation>
    <scope>NUCLEOTIDE SEQUENCE [LARGE SCALE GENOMIC DNA]</scope>
    <source>
        <strain evidence="1">YNDBR</strain>
        <tissue evidence="1">Leaf</tissue>
    </source>
</reference>
<sequence length="233" mass="27308">MFDEDLSLRQWFFSRDIWMEFLPFNGSSREIFGWGFFRSMVPLERCLDKVSSIQWFLSFDREMFGEVVVNGSSRFSYDDSRMSTRVLCHATLIFGWGFFRSMVPLERCLDEVSSVQWFLSFDREMFGKLVVNGSARFSYDDSRMSTKWRRRGDALSDRSNLDEGCDLTKFDSEMKVYPDHQKDQVLGQLGALTSRNLGGNSKYGLVNFGSEFGNWNVYCHNLLPMKRRTEDQD</sequence>
<dbReference type="Proteomes" id="UP001420932">
    <property type="component" value="Unassembled WGS sequence"/>
</dbReference>
<proteinExistence type="predicted"/>
<name>A0AAP0PJ62_9MAGN</name>
<protein>
    <submittedName>
        <fullName evidence="1">Uncharacterized protein</fullName>
    </submittedName>
</protein>
<dbReference type="EMBL" id="JBBNAF010000005">
    <property type="protein sequence ID" value="KAK9143275.1"/>
    <property type="molecule type" value="Genomic_DNA"/>
</dbReference>
<gene>
    <name evidence="1" type="ORF">Syun_012675</name>
</gene>